<evidence type="ECO:0000313" key="2">
    <source>
        <dbReference type="EMBL" id="KAL3418904.1"/>
    </source>
</evidence>
<organism evidence="2 3">
    <name type="scientific">Phlyctema vagabunda</name>
    <dbReference type="NCBI Taxonomy" id="108571"/>
    <lineage>
        <taxon>Eukaryota</taxon>
        <taxon>Fungi</taxon>
        <taxon>Dikarya</taxon>
        <taxon>Ascomycota</taxon>
        <taxon>Pezizomycotina</taxon>
        <taxon>Leotiomycetes</taxon>
        <taxon>Helotiales</taxon>
        <taxon>Dermateaceae</taxon>
        <taxon>Phlyctema</taxon>
    </lineage>
</organism>
<comment type="caution">
    <text evidence="2">The sequence shown here is derived from an EMBL/GenBank/DDBJ whole genome shotgun (WGS) entry which is preliminary data.</text>
</comment>
<feature type="compositionally biased region" description="Basic and acidic residues" evidence="1">
    <location>
        <begin position="640"/>
        <end position="655"/>
    </location>
</feature>
<protein>
    <submittedName>
        <fullName evidence="2">Uncharacterized protein</fullName>
    </submittedName>
</protein>
<reference evidence="2 3" key="1">
    <citation type="submission" date="2024-06" db="EMBL/GenBank/DDBJ databases">
        <title>Complete genome of Phlyctema vagabunda strain 19-DSS-EL-015.</title>
        <authorList>
            <person name="Fiorenzani C."/>
        </authorList>
    </citation>
    <scope>NUCLEOTIDE SEQUENCE [LARGE SCALE GENOMIC DNA]</scope>
    <source>
        <strain evidence="2 3">19-DSS-EL-015</strain>
    </source>
</reference>
<proteinExistence type="predicted"/>
<evidence type="ECO:0000256" key="1">
    <source>
        <dbReference type="SAM" id="MobiDB-lite"/>
    </source>
</evidence>
<keyword evidence="3" id="KW-1185">Reference proteome</keyword>
<accession>A0ABR4P6H8</accession>
<sequence>MAALAQPEDIDSWIPTGWRDNTNNAEEALLPYLALGFRPQVSSPCQGRLAGCTAFAMSLWAVQDLTWPNDRDNVPDEGRWTAQQLYVLFEEESYRALVEQMLAESEGWFDLSESSCENLRRAGVPDHQLPSEKSTKPWWREQFYLEQNFGSHQLQLIVKILNNMLPAHTPYYALGIIAEGWRGSFDENGLWDADTINPSTAELHCDEDKRSAAIVWTTPCREAVVAGWDLEKRWTEDAMNNVAIVTSQPALSSHPDMLEVDEGHFVRKVFGPKNQHKKRGHTWVRLSAAMMEEVGGNKAFVSIDQGWVRDDFLQEISLKENGHDNYKVGNYKKTAAGDITYPDLRLIVKNEKEAILIDVAFSRVITPTDKARGMLSGDDAYAISPLKPGTLLQLLTFEGLHFRKFRDIEGQQYKLSESGTQRVTNIWGLPDQLPVIGEDLSYAELPKQQFTDCVKAWSIRAKMRDKKIQEMIAIENNFTGMGLPLRRLNAFAGTKELPFYKGEIVLAIRHVIIEQGPRMYVLDYQGYGGLVEHERLDFIVDNSDIEEYEFSFNLVFQRQSLMKILETLWEDQLSSLESNAMPWQIISDEFNQRPHIAENDPTGSRMSVIKDDIKGQEKSEEAKQIKAGRRALNQRPGSQPEHRKPLEPSARRLRL</sequence>
<dbReference type="EMBL" id="JBFCZG010000008">
    <property type="protein sequence ID" value="KAL3418904.1"/>
    <property type="molecule type" value="Genomic_DNA"/>
</dbReference>
<dbReference type="Proteomes" id="UP001629113">
    <property type="component" value="Unassembled WGS sequence"/>
</dbReference>
<gene>
    <name evidence="2" type="ORF">PVAG01_09125</name>
</gene>
<feature type="region of interest" description="Disordered" evidence="1">
    <location>
        <begin position="613"/>
        <end position="655"/>
    </location>
</feature>
<feature type="compositionally biased region" description="Basic and acidic residues" evidence="1">
    <location>
        <begin position="613"/>
        <end position="624"/>
    </location>
</feature>
<evidence type="ECO:0000313" key="3">
    <source>
        <dbReference type="Proteomes" id="UP001629113"/>
    </source>
</evidence>
<name>A0ABR4P6H8_9HELO</name>